<accession>A0AAD8J819</accession>
<reference evidence="3" key="2">
    <citation type="submission" date="2023-05" db="EMBL/GenBank/DDBJ databases">
        <authorList>
            <person name="Schelkunov M.I."/>
        </authorList>
    </citation>
    <scope>NUCLEOTIDE SEQUENCE</scope>
    <source>
        <strain evidence="3">Hsosn_3</strain>
        <tissue evidence="3">Leaf</tissue>
    </source>
</reference>
<dbReference type="Gene3D" id="1.20.120.790">
    <property type="entry name" value="Heat shock protein 90, C-terminal domain"/>
    <property type="match status" value="1"/>
</dbReference>
<organism evidence="3 4">
    <name type="scientific">Heracleum sosnowskyi</name>
    <dbReference type="NCBI Taxonomy" id="360622"/>
    <lineage>
        <taxon>Eukaryota</taxon>
        <taxon>Viridiplantae</taxon>
        <taxon>Streptophyta</taxon>
        <taxon>Embryophyta</taxon>
        <taxon>Tracheophyta</taxon>
        <taxon>Spermatophyta</taxon>
        <taxon>Magnoliopsida</taxon>
        <taxon>eudicotyledons</taxon>
        <taxon>Gunneridae</taxon>
        <taxon>Pentapetalae</taxon>
        <taxon>asterids</taxon>
        <taxon>campanulids</taxon>
        <taxon>Apiales</taxon>
        <taxon>Apiaceae</taxon>
        <taxon>Apioideae</taxon>
        <taxon>apioid superclade</taxon>
        <taxon>Tordylieae</taxon>
        <taxon>Tordyliinae</taxon>
        <taxon>Heracleum</taxon>
    </lineage>
</organism>
<dbReference type="InterPro" id="IPR001404">
    <property type="entry name" value="Hsp90_fam"/>
</dbReference>
<sequence length="255" mass="29626">MVIKIYNLPNIGCTSLEFVKSSPCRGVEFDSADGTFDYVIVQVVSIEVNYISKTCKSQTEEWHSRDVYSKAFGKDKYQELTSLTHYATRMKVCCHNDTFYLREGNEAVANLHEAVANLHIEKLKKRLMVYSIVELCDEHRVREYVVNGLVNDTKEEWNVDDENEEEKHTNEFKKKSVGDMCIKKFFCKKYDKVVVDDKVLNLPCYLVTSEWDCVVVKQVIRKAQAFRDNNIWTLLKLHEEAEVVSVSLPIITEMK</sequence>
<proteinExistence type="inferred from homology"/>
<gene>
    <name evidence="3" type="ORF">POM88_008111</name>
</gene>
<protein>
    <submittedName>
        <fullName evidence="3">Uncharacterized protein</fullName>
    </submittedName>
</protein>
<dbReference type="PANTHER" id="PTHR11528">
    <property type="entry name" value="HEAT SHOCK PROTEIN 90 FAMILY MEMBER"/>
    <property type="match status" value="1"/>
</dbReference>
<evidence type="ECO:0000313" key="3">
    <source>
        <dbReference type="EMBL" id="KAK1398248.1"/>
    </source>
</evidence>
<comment type="caution">
    <text evidence="3">The sequence shown here is derived from an EMBL/GenBank/DDBJ whole genome shotgun (WGS) entry which is preliminary data.</text>
</comment>
<dbReference type="AlphaFoldDB" id="A0AAD8J819"/>
<dbReference type="EMBL" id="JAUIZM010000002">
    <property type="protein sequence ID" value="KAK1398248.1"/>
    <property type="molecule type" value="Genomic_DNA"/>
</dbReference>
<dbReference type="GO" id="GO:0140662">
    <property type="term" value="F:ATP-dependent protein folding chaperone"/>
    <property type="evidence" value="ECO:0007669"/>
    <property type="project" value="InterPro"/>
</dbReference>
<dbReference type="InterPro" id="IPR037196">
    <property type="entry name" value="HSP90_C"/>
</dbReference>
<dbReference type="GO" id="GO:0051082">
    <property type="term" value="F:unfolded protein binding"/>
    <property type="evidence" value="ECO:0007669"/>
    <property type="project" value="InterPro"/>
</dbReference>
<reference evidence="3" key="1">
    <citation type="submission" date="2023-02" db="EMBL/GenBank/DDBJ databases">
        <title>Genome of toxic invasive species Heracleum sosnowskyi carries increased number of genes despite the absence of recent whole-genome duplications.</title>
        <authorList>
            <person name="Schelkunov M."/>
            <person name="Shtratnikova V."/>
            <person name="Makarenko M."/>
            <person name="Klepikova A."/>
            <person name="Omelchenko D."/>
            <person name="Novikova G."/>
            <person name="Obukhova E."/>
            <person name="Bogdanov V."/>
            <person name="Penin A."/>
            <person name="Logacheva M."/>
        </authorList>
    </citation>
    <scope>NUCLEOTIDE SEQUENCE</scope>
    <source>
        <strain evidence="3">Hsosn_3</strain>
        <tissue evidence="3">Leaf</tissue>
    </source>
</reference>
<evidence type="ECO:0000256" key="1">
    <source>
        <dbReference type="ARBA" id="ARBA00008239"/>
    </source>
</evidence>
<dbReference type="GO" id="GO:0005524">
    <property type="term" value="F:ATP binding"/>
    <property type="evidence" value="ECO:0007669"/>
    <property type="project" value="InterPro"/>
</dbReference>
<dbReference type="GO" id="GO:0016887">
    <property type="term" value="F:ATP hydrolysis activity"/>
    <property type="evidence" value="ECO:0007669"/>
    <property type="project" value="InterPro"/>
</dbReference>
<keyword evidence="4" id="KW-1185">Reference proteome</keyword>
<keyword evidence="2" id="KW-0143">Chaperone</keyword>
<dbReference type="Proteomes" id="UP001237642">
    <property type="component" value="Unassembled WGS sequence"/>
</dbReference>
<dbReference type="Pfam" id="PF00183">
    <property type="entry name" value="HSP90"/>
    <property type="match status" value="1"/>
</dbReference>
<comment type="similarity">
    <text evidence="1">Belongs to the heat shock protein 90 family.</text>
</comment>
<evidence type="ECO:0000256" key="2">
    <source>
        <dbReference type="ARBA" id="ARBA00023186"/>
    </source>
</evidence>
<name>A0AAD8J819_9APIA</name>
<evidence type="ECO:0000313" key="4">
    <source>
        <dbReference type="Proteomes" id="UP001237642"/>
    </source>
</evidence>